<keyword evidence="2" id="KW-0863">Zinc-finger</keyword>
<dbReference type="GO" id="GO:0008270">
    <property type="term" value="F:zinc ion binding"/>
    <property type="evidence" value="ECO:0007669"/>
    <property type="project" value="UniProtKB-KW"/>
</dbReference>
<accession>A0AB40B9T2</accession>
<dbReference type="PANTHER" id="PTHR33400:SF2">
    <property type="entry name" value="ZINC FINGER CCCH DOMAIN-CONTAINING PROTEIN 6"/>
    <property type="match status" value="1"/>
</dbReference>
<keyword evidence="4" id="KW-1185">Reference proteome</keyword>
<sequence>MAGKKQRKKLSWAPDLSLRQVRMFLSEDPPSQFRYGGQDHLQAKSSWLWHATEMGSDDSLPPGFEIPPQATKKSKIDVSQIPLIKWKSPPKFQLNPEWLVVAGGESEEVAIQNQRLRGVLEAIYPRASSIPPDPAVLSGGETSLFDDFDVPLIPITAAEDEDASELSDSMVSVDTSSRLQPVDVSKSWPEVAPGMLPPDFRFPTEPLRLNSAPPAQDFVHGERSAMGATPVGEPDVVAAASVAFTAIMRSNEAGSMVDPDLLIKIFSNPALVETLTSEYGAPKQLPLPGVTSSAPPPLSQIGITSLQPPPAPQSYPVPNVIRPPPVNPQAPPAIQFNTGNPLPKALPMRDINYYKSLIQQHGEDRQEAAPAHNAMQFGNHSHRDYSKNLMPANGLDLASAHGSKQRDAKPKISKPCIYFNSPRGCRHGSNCSYQHDVAYPAHFEQQKNSKRIKLDSSVNGRL</sequence>
<gene>
    <name evidence="5" type="primary">LOC120260042</name>
</gene>
<dbReference type="GO" id="GO:0003677">
    <property type="term" value="F:DNA binding"/>
    <property type="evidence" value="ECO:0007669"/>
    <property type="project" value="UniProtKB-KW"/>
</dbReference>
<keyword evidence="2" id="KW-0479">Metal-binding</keyword>
<dbReference type="PROSITE" id="PS50103">
    <property type="entry name" value="ZF_C3H1"/>
    <property type="match status" value="1"/>
</dbReference>
<dbReference type="InterPro" id="IPR000571">
    <property type="entry name" value="Znf_CCCH"/>
</dbReference>
<keyword evidence="2" id="KW-0862">Zinc</keyword>
<dbReference type="AlphaFoldDB" id="A0AB40B9T2"/>
<feature type="domain" description="C3H1-type" evidence="3">
    <location>
        <begin position="410"/>
        <end position="438"/>
    </location>
</feature>
<evidence type="ECO:0000313" key="4">
    <source>
        <dbReference type="Proteomes" id="UP001515500"/>
    </source>
</evidence>
<evidence type="ECO:0000256" key="2">
    <source>
        <dbReference type="PROSITE-ProRule" id="PRU00723"/>
    </source>
</evidence>
<dbReference type="PANTHER" id="PTHR33400">
    <property type="entry name" value="ZINC FINGER CCCH DOMAIN-CONTAINING PROTEIN 6-RELATED"/>
    <property type="match status" value="1"/>
</dbReference>
<organism evidence="4 5">
    <name type="scientific">Dioscorea cayennensis subsp. rotundata</name>
    <name type="common">White Guinea yam</name>
    <name type="synonym">Dioscorea rotundata</name>
    <dbReference type="NCBI Taxonomy" id="55577"/>
    <lineage>
        <taxon>Eukaryota</taxon>
        <taxon>Viridiplantae</taxon>
        <taxon>Streptophyta</taxon>
        <taxon>Embryophyta</taxon>
        <taxon>Tracheophyta</taxon>
        <taxon>Spermatophyta</taxon>
        <taxon>Magnoliopsida</taxon>
        <taxon>Liliopsida</taxon>
        <taxon>Dioscoreales</taxon>
        <taxon>Dioscoreaceae</taxon>
        <taxon>Dioscorea</taxon>
    </lineage>
</organism>
<evidence type="ECO:0000256" key="1">
    <source>
        <dbReference type="ARBA" id="ARBA00023125"/>
    </source>
</evidence>
<evidence type="ECO:0000313" key="5">
    <source>
        <dbReference type="RefSeq" id="XP_039123421.1"/>
    </source>
</evidence>
<proteinExistence type="predicted"/>
<dbReference type="RefSeq" id="XP_039123421.1">
    <property type="nucleotide sequence ID" value="XM_039267487.1"/>
</dbReference>
<dbReference type="Proteomes" id="UP001515500">
    <property type="component" value="Chromosome 1"/>
</dbReference>
<name>A0AB40B9T2_DIOCR</name>
<evidence type="ECO:0000259" key="3">
    <source>
        <dbReference type="PROSITE" id="PS50103"/>
    </source>
</evidence>
<dbReference type="GeneID" id="120260042"/>
<reference evidence="5" key="2">
    <citation type="submission" date="2025-08" db="UniProtKB">
        <authorList>
            <consortium name="RefSeq"/>
        </authorList>
    </citation>
    <scope>IDENTIFICATION</scope>
</reference>
<protein>
    <submittedName>
        <fullName evidence="5">Zinc finger CCCH domain-containing protein 6 isoform X1</fullName>
    </submittedName>
</protein>
<keyword evidence="1" id="KW-0238">DNA-binding</keyword>
<feature type="zinc finger region" description="C3H1-type" evidence="2">
    <location>
        <begin position="410"/>
        <end position="438"/>
    </location>
</feature>
<reference evidence="4" key="1">
    <citation type="submission" date="2025-05" db="UniProtKB">
        <authorList>
            <consortium name="RefSeq"/>
        </authorList>
    </citation>
    <scope>NUCLEOTIDE SEQUENCE [LARGE SCALE GENOMIC DNA]</scope>
</reference>